<dbReference type="Gene3D" id="3.30.60.20">
    <property type="match status" value="1"/>
</dbReference>
<dbReference type="Pfam" id="PF03107">
    <property type="entry name" value="C1_2"/>
    <property type="match status" value="3"/>
</dbReference>
<dbReference type="PANTHER" id="PTHR46288:SF70">
    <property type="entry name" value="CYSTEINE_HISTIDINE-RICH C1 DOMAIN FAMILY PROTEIN"/>
    <property type="match status" value="1"/>
</dbReference>
<gene>
    <name evidence="7" type="ORF">ES319_D13G012500v1</name>
</gene>
<accession>A0A5J5NG43</accession>
<evidence type="ECO:0000313" key="7">
    <source>
        <dbReference type="EMBL" id="KAB1993192.1"/>
    </source>
</evidence>
<evidence type="ECO:0000259" key="6">
    <source>
        <dbReference type="PROSITE" id="PS50081"/>
    </source>
</evidence>
<dbReference type="InterPro" id="IPR004146">
    <property type="entry name" value="DC1"/>
</dbReference>
<keyword evidence="4" id="KW-0175">Coiled coil</keyword>
<evidence type="ECO:0000256" key="2">
    <source>
        <dbReference type="ARBA" id="ARBA00022737"/>
    </source>
</evidence>
<dbReference type="PROSITE" id="PS50081">
    <property type="entry name" value="ZF_DAG_PE_2"/>
    <property type="match status" value="1"/>
</dbReference>
<dbReference type="Proteomes" id="UP000327439">
    <property type="component" value="Chromosome D13"/>
</dbReference>
<proteinExistence type="predicted"/>
<name>A0A5J5NG43_GOSBA</name>
<evidence type="ECO:0000256" key="4">
    <source>
        <dbReference type="SAM" id="Coils"/>
    </source>
</evidence>
<organism evidence="7 8">
    <name type="scientific">Gossypium barbadense</name>
    <name type="common">Sea Island cotton</name>
    <name type="synonym">Hibiscus barbadensis</name>
    <dbReference type="NCBI Taxonomy" id="3634"/>
    <lineage>
        <taxon>Eukaryota</taxon>
        <taxon>Viridiplantae</taxon>
        <taxon>Streptophyta</taxon>
        <taxon>Embryophyta</taxon>
        <taxon>Tracheophyta</taxon>
        <taxon>Spermatophyta</taxon>
        <taxon>Magnoliopsida</taxon>
        <taxon>eudicotyledons</taxon>
        <taxon>Gunneridae</taxon>
        <taxon>Pentapetalae</taxon>
        <taxon>rosids</taxon>
        <taxon>malvids</taxon>
        <taxon>Malvales</taxon>
        <taxon>Malvaceae</taxon>
        <taxon>Malvoideae</taxon>
        <taxon>Gossypium</taxon>
    </lineage>
</organism>
<evidence type="ECO:0000313" key="8">
    <source>
        <dbReference type="Proteomes" id="UP000327439"/>
    </source>
</evidence>
<evidence type="ECO:0000256" key="5">
    <source>
        <dbReference type="SAM" id="MobiDB-lite"/>
    </source>
</evidence>
<feature type="compositionally biased region" description="Acidic residues" evidence="5">
    <location>
        <begin position="623"/>
        <end position="634"/>
    </location>
</feature>
<protein>
    <recommendedName>
        <fullName evidence="6">Phorbol-ester/DAG-type domain-containing protein</fullName>
    </recommendedName>
</protein>
<dbReference type="InterPro" id="IPR002219">
    <property type="entry name" value="PKC_DAG/PE"/>
</dbReference>
<dbReference type="PANTHER" id="PTHR46288">
    <property type="entry name" value="PHORBOL-ESTER/DAG-TYPE DOMAIN-CONTAINING PROTEIN"/>
    <property type="match status" value="1"/>
</dbReference>
<dbReference type="InterPro" id="IPR046349">
    <property type="entry name" value="C1-like_sf"/>
</dbReference>
<feature type="domain" description="Phorbol-ester/DAG-type" evidence="6">
    <location>
        <begin position="127"/>
        <end position="179"/>
    </location>
</feature>
<keyword evidence="3" id="KW-0862">Zinc</keyword>
<keyword evidence="2" id="KW-0677">Repeat</keyword>
<dbReference type="EMBL" id="CM018227">
    <property type="protein sequence ID" value="KAB1993192.1"/>
    <property type="molecule type" value="Genomic_DNA"/>
</dbReference>
<feature type="coiled-coil region" evidence="4">
    <location>
        <begin position="515"/>
        <end position="549"/>
    </location>
</feature>
<sequence length="640" mass="73717">MEIQHVIHHHPLSLSSFIKERNTMRWREGCGRPLTGLTYGCRPCKYFIHKSCLDELKAEVQSFFHPCPLTISTEYDASCYVCFKLITSNFVYKCKLSCRFRAHVECALKPMVEYSDDEYTIQHFTHLHPLKLVDSNQKDEVFCSICEELCSSSSSSTYGCMECKFFLHKSCMKSILRQLINHRIHPCTLIFMSDPYLYIGSDCCGERIVPGMKFNCGACDLNIHVKCALFPTIDSEDAKEIQHFSHPHTLALVQNDEEYGSEPRCVACAQICLAPAPTFRCSRSCNHFFLHKSCYVKLPYKSINFKHPFHPERSLIITSLPYNDHIRTCDACCRGIDSTLLAYSCPESKCKFNLHLDCYKLLPSITFSGHQHLLTLLEKTAGVTCHLCGVNCRNFVLRCVPCDINIHLQCLPSAPKTIKHKCHLHPLILTKSPFEYELNSYEEEDKFYCDVCEQKRNRRELIYYCSECKFIAKVKCVFAEVLSLFSEDNSFEKRILKDYVTQKLKFYPEIQKWHVENLLLEYIKLGDKMKQLQGELDGVTNEIKRKKGILRDLVGGSSEFLIQLVKNNSQLRDLFNSAKNQEFRSSNMYTDSTAAAFANFRGLLNHHKRNWRSSLGGGSTNNGDDELDGDDVNDDKDYLF</sequence>
<evidence type="ECO:0000256" key="3">
    <source>
        <dbReference type="ARBA" id="ARBA00022833"/>
    </source>
</evidence>
<dbReference type="SUPFAM" id="SSF57889">
    <property type="entry name" value="Cysteine-rich domain"/>
    <property type="match status" value="5"/>
</dbReference>
<evidence type="ECO:0000256" key="1">
    <source>
        <dbReference type="ARBA" id="ARBA00022723"/>
    </source>
</evidence>
<keyword evidence="1" id="KW-0479">Metal-binding</keyword>
<reference evidence="8" key="1">
    <citation type="journal article" date="2020" name="Nat. Genet.">
        <title>Genomic diversifications of five Gossypium allopolyploid species and their impact on cotton improvement.</title>
        <authorList>
            <person name="Chen Z.J."/>
            <person name="Sreedasyam A."/>
            <person name="Ando A."/>
            <person name="Song Q."/>
            <person name="De Santiago L.M."/>
            <person name="Hulse-Kemp A.M."/>
            <person name="Ding M."/>
            <person name="Ye W."/>
            <person name="Kirkbride R.C."/>
            <person name="Jenkins J."/>
            <person name="Plott C."/>
            <person name="Lovell J."/>
            <person name="Lin Y.M."/>
            <person name="Vaughn R."/>
            <person name="Liu B."/>
            <person name="Simpson S."/>
            <person name="Scheffler B.E."/>
            <person name="Wen L."/>
            <person name="Saski C.A."/>
            <person name="Grover C.E."/>
            <person name="Hu G."/>
            <person name="Conover J.L."/>
            <person name="Carlson J.W."/>
            <person name="Shu S."/>
            <person name="Boston L.B."/>
            <person name="Williams M."/>
            <person name="Peterson D.G."/>
            <person name="McGee K."/>
            <person name="Jones D.C."/>
            <person name="Wendel J.F."/>
            <person name="Stelly D.M."/>
            <person name="Grimwood J."/>
            <person name="Schmutz J."/>
        </authorList>
    </citation>
    <scope>NUCLEOTIDE SEQUENCE [LARGE SCALE GENOMIC DNA]</scope>
    <source>
        <strain evidence="8">cv. 3-79</strain>
    </source>
</reference>
<dbReference type="AlphaFoldDB" id="A0A5J5NG43"/>
<dbReference type="GO" id="GO:0046872">
    <property type="term" value="F:metal ion binding"/>
    <property type="evidence" value="ECO:0007669"/>
    <property type="project" value="UniProtKB-KW"/>
</dbReference>
<keyword evidence="8" id="KW-1185">Reference proteome</keyword>
<dbReference type="OrthoDB" id="1730876at2759"/>
<feature type="region of interest" description="Disordered" evidence="5">
    <location>
        <begin position="611"/>
        <end position="640"/>
    </location>
</feature>